<protein>
    <recommendedName>
        <fullName evidence="7">G-protein coupled receptors family 2 profile 2 domain-containing protein</fullName>
    </recommendedName>
</protein>
<dbReference type="InterPro" id="IPR017981">
    <property type="entry name" value="GPCR_2-like_7TM"/>
</dbReference>
<dbReference type="PANTHER" id="PTHR42058">
    <property type="entry name" value="G_PROTEIN_RECEP_F2_4 DOMAIN-CONTAINING PROTEIN"/>
    <property type="match status" value="1"/>
</dbReference>
<feature type="region of interest" description="Disordered" evidence="5">
    <location>
        <begin position="428"/>
        <end position="521"/>
    </location>
</feature>
<feature type="transmembrane region" description="Helical" evidence="6">
    <location>
        <begin position="295"/>
        <end position="318"/>
    </location>
</feature>
<feature type="transmembrane region" description="Helical" evidence="6">
    <location>
        <begin position="135"/>
        <end position="160"/>
    </location>
</feature>
<dbReference type="OrthoDB" id="26203at2759"/>
<evidence type="ECO:0000256" key="2">
    <source>
        <dbReference type="ARBA" id="ARBA00022692"/>
    </source>
</evidence>
<evidence type="ECO:0000256" key="3">
    <source>
        <dbReference type="ARBA" id="ARBA00022989"/>
    </source>
</evidence>
<feature type="transmembrane region" description="Helical" evidence="6">
    <location>
        <begin position="224"/>
        <end position="247"/>
    </location>
</feature>
<feature type="transmembrane region" description="Helical" evidence="6">
    <location>
        <begin position="180"/>
        <end position="204"/>
    </location>
</feature>
<evidence type="ECO:0000256" key="4">
    <source>
        <dbReference type="ARBA" id="ARBA00023136"/>
    </source>
</evidence>
<evidence type="ECO:0000256" key="6">
    <source>
        <dbReference type="SAM" id="Phobius"/>
    </source>
</evidence>
<dbReference type="EMBL" id="MU005587">
    <property type="protein sequence ID" value="KAF2682504.1"/>
    <property type="molecule type" value="Genomic_DNA"/>
</dbReference>
<feature type="transmembrane region" description="Helical" evidence="6">
    <location>
        <begin position="360"/>
        <end position="382"/>
    </location>
</feature>
<dbReference type="InterPro" id="IPR053247">
    <property type="entry name" value="GPCR_GPR1/git3-like"/>
</dbReference>
<gene>
    <name evidence="8" type="ORF">K458DRAFT_307037</name>
</gene>
<proteinExistence type="predicted"/>
<evidence type="ECO:0000256" key="5">
    <source>
        <dbReference type="SAM" id="MobiDB-lite"/>
    </source>
</evidence>
<dbReference type="GO" id="GO:0004888">
    <property type="term" value="F:transmembrane signaling receptor activity"/>
    <property type="evidence" value="ECO:0007669"/>
    <property type="project" value="InterPro"/>
</dbReference>
<comment type="subcellular location">
    <subcellularLocation>
        <location evidence="1">Membrane</location>
        <topology evidence="1">Multi-pass membrane protein</topology>
    </subcellularLocation>
</comment>
<evidence type="ECO:0000313" key="8">
    <source>
        <dbReference type="EMBL" id="KAF2682504.1"/>
    </source>
</evidence>
<sequence>MANTTLASPLRGLCPAPFFDMSNFGQDGFIDGRFCAPIPQIKPGLSCCLPCPASDYLYPESFKGWYRAAEALNLVGLACMVFLLVTFVFLPAEKTRRHYLSYGLIIGAIFLSLGFVIPFATRPEQCYDEITPHDMFSNLTCAFSGAFLIAGGMTMGVWIFIRALSMHLQICWDYMPGKTFFYLAQGLGWSVAAAFFTATITVTGVSFRFGEICHVNSKDSMKDFWGPLLVIAGAATIIQLGTFAYCIKVYLQNMWSDDKSETQSSAGLPSYTTSVRTRSARAVYRRVRKVVWLQWRGITIVVFILVDVIFFSVVFVYLNSVTMHAVDDIKKAMPFLTCLISNPTRKEKCTSLGQALFVDLHTVTAVLIMLSLAGIQAFLLLVRSSMFTGWRDLFRAKFGSKREFVSLDAKQAPEYTPDTRQFELKRFSNMSPASPPSAITSPGADYDTEPHRRSLSGTPDYFSKETQRAYRSPTLSFSTPRPPSQAATRGEWDPRSTHARGGLGLHPPMFEEKDDRRENRV</sequence>
<name>A0A6G1IW74_9PLEO</name>
<dbReference type="Gene3D" id="1.20.1070.10">
    <property type="entry name" value="Rhodopsin 7-helix transmembrane proteins"/>
    <property type="match status" value="1"/>
</dbReference>
<accession>A0A6G1IW74</accession>
<evidence type="ECO:0000259" key="7">
    <source>
        <dbReference type="PROSITE" id="PS50261"/>
    </source>
</evidence>
<feature type="domain" description="G-protein coupled receptors family 2 profile 2" evidence="7">
    <location>
        <begin position="62"/>
        <end position="243"/>
    </location>
</feature>
<keyword evidence="3 6" id="KW-1133">Transmembrane helix</keyword>
<dbReference type="GO" id="GO:0007166">
    <property type="term" value="P:cell surface receptor signaling pathway"/>
    <property type="evidence" value="ECO:0007669"/>
    <property type="project" value="InterPro"/>
</dbReference>
<keyword evidence="2 6" id="KW-0812">Transmembrane</keyword>
<dbReference type="Proteomes" id="UP000799291">
    <property type="component" value="Unassembled WGS sequence"/>
</dbReference>
<dbReference type="PANTHER" id="PTHR42058:SF1">
    <property type="entry name" value="G-PROTEIN COUPLED RECEPTORS FAMILY 2 PROFILE 2 DOMAIN-CONTAINING PROTEIN"/>
    <property type="match status" value="1"/>
</dbReference>
<organism evidence="8 9">
    <name type="scientific">Lentithecium fluviatile CBS 122367</name>
    <dbReference type="NCBI Taxonomy" id="1168545"/>
    <lineage>
        <taxon>Eukaryota</taxon>
        <taxon>Fungi</taxon>
        <taxon>Dikarya</taxon>
        <taxon>Ascomycota</taxon>
        <taxon>Pezizomycotina</taxon>
        <taxon>Dothideomycetes</taxon>
        <taxon>Pleosporomycetidae</taxon>
        <taxon>Pleosporales</taxon>
        <taxon>Massarineae</taxon>
        <taxon>Lentitheciaceae</taxon>
        <taxon>Lentithecium</taxon>
    </lineage>
</organism>
<feature type="transmembrane region" description="Helical" evidence="6">
    <location>
        <begin position="71"/>
        <end position="92"/>
    </location>
</feature>
<keyword evidence="4 6" id="KW-0472">Membrane</keyword>
<keyword evidence="9" id="KW-1185">Reference proteome</keyword>
<evidence type="ECO:0000256" key="1">
    <source>
        <dbReference type="ARBA" id="ARBA00004141"/>
    </source>
</evidence>
<dbReference type="PROSITE" id="PS50261">
    <property type="entry name" value="G_PROTEIN_RECEP_F2_4"/>
    <property type="match status" value="1"/>
</dbReference>
<feature type="compositionally biased region" description="Basic and acidic residues" evidence="5">
    <location>
        <begin position="509"/>
        <end position="521"/>
    </location>
</feature>
<reference evidence="8" key="1">
    <citation type="journal article" date="2020" name="Stud. Mycol.">
        <title>101 Dothideomycetes genomes: a test case for predicting lifestyles and emergence of pathogens.</title>
        <authorList>
            <person name="Haridas S."/>
            <person name="Albert R."/>
            <person name="Binder M."/>
            <person name="Bloem J."/>
            <person name="Labutti K."/>
            <person name="Salamov A."/>
            <person name="Andreopoulos B."/>
            <person name="Baker S."/>
            <person name="Barry K."/>
            <person name="Bills G."/>
            <person name="Bluhm B."/>
            <person name="Cannon C."/>
            <person name="Castanera R."/>
            <person name="Culley D."/>
            <person name="Daum C."/>
            <person name="Ezra D."/>
            <person name="Gonzalez J."/>
            <person name="Henrissat B."/>
            <person name="Kuo A."/>
            <person name="Liang C."/>
            <person name="Lipzen A."/>
            <person name="Lutzoni F."/>
            <person name="Magnuson J."/>
            <person name="Mondo S."/>
            <person name="Nolan M."/>
            <person name="Ohm R."/>
            <person name="Pangilinan J."/>
            <person name="Park H.-J."/>
            <person name="Ramirez L."/>
            <person name="Alfaro M."/>
            <person name="Sun H."/>
            <person name="Tritt A."/>
            <person name="Yoshinaga Y."/>
            <person name="Zwiers L.-H."/>
            <person name="Turgeon B."/>
            <person name="Goodwin S."/>
            <person name="Spatafora J."/>
            <person name="Crous P."/>
            <person name="Grigoriev I."/>
        </authorList>
    </citation>
    <scope>NUCLEOTIDE SEQUENCE</scope>
    <source>
        <strain evidence="8">CBS 122367</strain>
    </source>
</reference>
<dbReference type="AlphaFoldDB" id="A0A6G1IW74"/>
<dbReference type="GO" id="GO:0016020">
    <property type="term" value="C:membrane"/>
    <property type="evidence" value="ECO:0007669"/>
    <property type="project" value="UniProtKB-SubCell"/>
</dbReference>
<feature type="transmembrane region" description="Helical" evidence="6">
    <location>
        <begin position="99"/>
        <end position="120"/>
    </location>
</feature>
<evidence type="ECO:0000313" key="9">
    <source>
        <dbReference type="Proteomes" id="UP000799291"/>
    </source>
</evidence>